<dbReference type="Proteomes" id="UP000837857">
    <property type="component" value="Chromosome 21"/>
</dbReference>
<evidence type="ECO:0000313" key="1">
    <source>
        <dbReference type="EMBL" id="CAH2054877.1"/>
    </source>
</evidence>
<accession>A0ABN8IF30</accession>
<evidence type="ECO:0008006" key="3">
    <source>
        <dbReference type="Google" id="ProtNLM"/>
    </source>
</evidence>
<proteinExistence type="predicted"/>
<gene>
    <name evidence="1" type="ORF">IPOD504_LOCUS8827</name>
</gene>
<evidence type="ECO:0000313" key="2">
    <source>
        <dbReference type="Proteomes" id="UP000837857"/>
    </source>
</evidence>
<organism evidence="1 2">
    <name type="scientific">Iphiclides podalirius</name>
    <name type="common">scarce swallowtail</name>
    <dbReference type="NCBI Taxonomy" id="110791"/>
    <lineage>
        <taxon>Eukaryota</taxon>
        <taxon>Metazoa</taxon>
        <taxon>Ecdysozoa</taxon>
        <taxon>Arthropoda</taxon>
        <taxon>Hexapoda</taxon>
        <taxon>Insecta</taxon>
        <taxon>Pterygota</taxon>
        <taxon>Neoptera</taxon>
        <taxon>Endopterygota</taxon>
        <taxon>Lepidoptera</taxon>
        <taxon>Glossata</taxon>
        <taxon>Ditrysia</taxon>
        <taxon>Papilionoidea</taxon>
        <taxon>Papilionidae</taxon>
        <taxon>Papilioninae</taxon>
        <taxon>Iphiclides</taxon>
    </lineage>
</organism>
<protein>
    <recommendedName>
        <fullName evidence="3">Tachykinin</fullName>
    </recommendedName>
</protein>
<name>A0ABN8IF30_9NEOP</name>
<keyword evidence="2" id="KW-1185">Reference proteome</keyword>
<dbReference type="EMBL" id="OW152833">
    <property type="protein sequence ID" value="CAH2054877.1"/>
    <property type="molecule type" value="Genomic_DNA"/>
</dbReference>
<feature type="non-terminal residue" evidence="1">
    <location>
        <position position="1"/>
    </location>
</feature>
<reference evidence="1" key="1">
    <citation type="submission" date="2022-03" db="EMBL/GenBank/DDBJ databases">
        <authorList>
            <person name="Martin H S."/>
        </authorList>
    </citation>
    <scope>NUCLEOTIDE SEQUENCE</scope>
</reference>
<sequence length="295" mass="33261">MFRSTVPLVTRDTGLYLTRWFGERLTTVSTIVRECTPFGELHCYNNIEKDSKMAATRSCFLFIAVHLVCAIAAQEMDKRVPQGFLGMRGKKYLDSEEPEQFYKRKPQFFVGVKGKKSYDEEYIDYKRTPTGFVGMRGKKEYPELILLPNPDAADRAGSLFGQIDYTANELGPIEPSLEGLISDYIQRLQGSNLSPEHAEAADEYDGVTNEAKRGLHQFYGVRGKKSAQSKRPYDLSFRGKFIGVRGKKDGRGGAQEIKFLLGQGGPWPKRKAQLGFVGMRGKKWTDESSPEETPN</sequence>